<keyword evidence="1 3" id="KW-0560">Oxidoreductase</keyword>
<evidence type="ECO:0000313" key="4">
    <source>
        <dbReference type="Proteomes" id="UP001518872"/>
    </source>
</evidence>
<keyword evidence="4" id="KW-1185">Reference proteome</keyword>
<reference evidence="3 4" key="1">
    <citation type="submission" date="2021-02" db="EMBL/GenBank/DDBJ databases">
        <authorList>
            <person name="Ra J.-S."/>
        </authorList>
    </citation>
    <scope>NUCLEOTIDE SEQUENCE [LARGE SCALE GENOMIC DNA]</scope>
    <source>
        <strain evidence="3 4">MMS20-R1-14</strain>
    </source>
</reference>
<dbReference type="Gene3D" id="2.30.110.10">
    <property type="entry name" value="Electron Transport, Fmn-binding Protein, Chain A"/>
    <property type="match status" value="1"/>
</dbReference>
<accession>A0ABS2J2B4</accession>
<dbReference type="NCBIfam" id="TIGR03666">
    <property type="entry name" value="Rv2061_F420"/>
    <property type="match status" value="1"/>
</dbReference>
<dbReference type="RefSeq" id="WP_204928433.1">
    <property type="nucleotide sequence ID" value="NZ_JAFEUC010000022.1"/>
</dbReference>
<dbReference type="EC" id="1.-.-.-" evidence="3"/>
<dbReference type="PANTHER" id="PTHR35176">
    <property type="entry name" value="HEME OXYGENASE HI_0854-RELATED"/>
    <property type="match status" value="1"/>
</dbReference>
<dbReference type="InterPro" id="IPR052019">
    <property type="entry name" value="F420H2_bilvrd_red/Heme_oxyg"/>
</dbReference>
<dbReference type="SUPFAM" id="SSF50475">
    <property type="entry name" value="FMN-binding split barrel"/>
    <property type="match status" value="1"/>
</dbReference>
<protein>
    <submittedName>
        <fullName evidence="3">PPOX class F420-dependent oxidoreductase</fullName>
        <ecNumber evidence="3">1.-.-.-</ecNumber>
    </submittedName>
</protein>
<evidence type="ECO:0000259" key="2">
    <source>
        <dbReference type="Pfam" id="PF01243"/>
    </source>
</evidence>
<evidence type="ECO:0000313" key="3">
    <source>
        <dbReference type="EMBL" id="MBM7080707.1"/>
    </source>
</evidence>
<name>A0ABS2J2B4_9ACTN</name>
<dbReference type="InterPro" id="IPR011576">
    <property type="entry name" value="Pyridox_Oxase_N"/>
</dbReference>
<dbReference type="Pfam" id="PF01243">
    <property type="entry name" value="PNPOx_N"/>
    <property type="match status" value="1"/>
</dbReference>
<proteinExistence type="predicted"/>
<dbReference type="Proteomes" id="UP001518872">
    <property type="component" value="Unassembled WGS sequence"/>
</dbReference>
<dbReference type="EMBL" id="JAFEUC010000022">
    <property type="protein sequence ID" value="MBM7080707.1"/>
    <property type="molecule type" value="Genomic_DNA"/>
</dbReference>
<comment type="caution">
    <text evidence="3">The sequence shown here is derived from an EMBL/GenBank/DDBJ whole genome shotgun (WGS) entry which is preliminary data.</text>
</comment>
<sequence>MTDLDRLAAEKYVLLTTFRKDGRAVSTPVWAVRDDDTLAVWTVADSGKVKRIRRDGTVTVAPCDVRGRPLGEAVPGHAVLCGPQESSRIRDLLKRKYRLLGRLTLLGSRLRRGEAGTIGIRVSLTGPPG</sequence>
<dbReference type="InterPro" id="IPR012349">
    <property type="entry name" value="Split_barrel_FMN-bd"/>
</dbReference>
<evidence type="ECO:0000256" key="1">
    <source>
        <dbReference type="ARBA" id="ARBA00023002"/>
    </source>
</evidence>
<dbReference type="InterPro" id="IPR019965">
    <property type="entry name" value="PPOX_F420-dep_Rv2061_put"/>
</dbReference>
<gene>
    <name evidence="3" type="ORF">JQX11_30780</name>
</gene>
<dbReference type="PANTHER" id="PTHR35176:SF11">
    <property type="entry name" value="PYRIDOXAMINE 5'-PHOSPHATE OXIDASE FAMILY PROTEIN"/>
    <property type="match status" value="1"/>
</dbReference>
<organism evidence="3 4">
    <name type="scientific">Micromonospora humida</name>
    <dbReference type="NCBI Taxonomy" id="2809018"/>
    <lineage>
        <taxon>Bacteria</taxon>
        <taxon>Bacillati</taxon>
        <taxon>Actinomycetota</taxon>
        <taxon>Actinomycetes</taxon>
        <taxon>Micromonosporales</taxon>
        <taxon>Micromonosporaceae</taxon>
        <taxon>Micromonospora</taxon>
    </lineage>
</organism>
<feature type="domain" description="Pyridoxamine 5'-phosphate oxidase N-terminal" evidence="2">
    <location>
        <begin position="6"/>
        <end position="76"/>
    </location>
</feature>
<dbReference type="GO" id="GO:0016491">
    <property type="term" value="F:oxidoreductase activity"/>
    <property type="evidence" value="ECO:0007669"/>
    <property type="project" value="UniProtKB-KW"/>
</dbReference>